<dbReference type="EMBL" id="QMAP01000004">
    <property type="protein sequence ID" value="RXI49405.1"/>
    <property type="molecule type" value="Genomic_DNA"/>
</dbReference>
<keyword evidence="1" id="KW-1133">Transmembrane helix</keyword>
<feature type="transmembrane region" description="Helical" evidence="1">
    <location>
        <begin position="103"/>
        <end position="124"/>
    </location>
</feature>
<protein>
    <recommendedName>
        <fullName evidence="4">DUF2953 domain-containing protein</fullName>
    </recommendedName>
</protein>
<evidence type="ECO:0000256" key="1">
    <source>
        <dbReference type="SAM" id="Phobius"/>
    </source>
</evidence>
<name>A0A4Q0VDC4_CLOTA</name>
<reference evidence="2 3" key="1">
    <citation type="submission" date="2018-06" db="EMBL/GenBank/DDBJ databases">
        <title>Genome conservation of Clostridium tetani.</title>
        <authorList>
            <person name="Bruggemann H."/>
            <person name="Popoff M.R."/>
        </authorList>
    </citation>
    <scope>NUCLEOTIDE SEQUENCE [LARGE SCALE GENOMIC DNA]</scope>
    <source>
        <strain evidence="2 3">2017.061</strain>
    </source>
</reference>
<comment type="caution">
    <text evidence="2">The sequence shown here is derived from an EMBL/GenBank/DDBJ whole genome shotgun (WGS) entry which is preliminary data.</text>
</comment>
<dbReference type="AlphaFoldDB" id="A0A4Q0VDC4"/>
<keyword evidence="1" id="KW-0472">Membrane</keyword>
<dbReference type="Pfam" id="PF11167">
    <property type="entry name" value="DUF2953"/>
    <property type="match status" value="1"/>
</dbReference>
<dbReference type="InterPro" id="IPR021338">
    <property type="entry name" value="DUF2953"/>
</dbReference>
<feature type="transmembrane region" description="Helical" evidence="1">
    <location>
        <begin position="145"/>
        <end position="170"/>
    </location>
</feature>
<evidence type="ECO:0000313" key="3">
    <source>
        <dbReference type="Proteomes" id="UP000290921"/>
    </source>
</evidence>
<gene>
    <name evidence="2" type="ORF">DP130_04950</name>
</gene>
<organism evidence="2 3">
    <name type="scientific">Clostridium tetani</name>
    <dbReference type="NCBI Taxonomy" id="1513"/>
    <lineage>
        <taxon>Bacteria</taxon>
        <taxon>Bacillati</taxon>
        <taxon>Bacillota</taxon>
        <taxon>Clostridia</taxon>
        <taxon>Eubacteriales</taxon>
        <taxon>Clostridiaceae</taxon>
        <taxon>Clostridium</taxon>
    </lineage>
</organism>
<evidence type="ECO:0000313" key="2">
    <source>
        <dbReference type="EMBL" id="RXI49405.1"/>
    </source>
</evidence>
<evidence type="ECO:0008006" key="4">
    <source>
        <dbReference type="Google" id="ProtNLM"/>
    </source>
</evidence>
<accession>A0A4Q0VDC4</accession>
<dbReference type="Proteomes" id="UP000290921">
    <property type="component" value="Unassembled WGS sequence"/>
</dbReference>
<proteinExistence type="predicted"/>
<sequence length="171" mass="20081">MNFMYITLILLLSLIILLFIPIPIKIYIVYNENTLSLKLGNKVFSLDRLKLENINKISPIEKISKKENNQKLSFKSVLGYLKITPSKPKLKISIDLNYGFEDAYITAISYGIFYSIYPFILGLINSCFTIKKERLHIEPHFNKNIFNFEIKSIFFMSIAKIMYIYIYLLIK</sequence>
<feature type="transmembrane region" description="Helical" evidence="1">
    <location>
        <begin position="7"/>
        <end position="30"/>
    </location>
</feature>
<keyword evidence="1" id="KW-0812">Transmembrane</keyword>